<dbReference type="NCBIfam" id="TIGR01766">
    <property type="entry name" value="IS200/IS605 family accessory protein TnpB-like domain"/>
    <property type="match status" value="1"/>
</dbReference>
<evidence type="ECO:0000313" key="12">
    <source>
        <dbReference type="EMBL" id="MBB3048938.1"/>
    </source>
</evidence>
<evidence type="ECO:0000259" key="9">
    <source>
        <dbReference type="Pfam" id="PF01385"/>
    </source>
</evidence>
<dbReference type="Pfam" id="PF07282">
    <property type="entry name" value="Cas12f1-like_TNB"/>
    <property type="match status" value="1"/>
</dbReference>
<keyword evidence="13" id="KW-1185">Reference proteome</keyword>
<feature type="domain" description="Cas12f1-like TNB" evidence="10">
    <location>
        <begin position="290"/>
        <end position="356"/>
    </location>
</feature>
<dbReference type="Proteomes" id="UP000537130">
    <property type="component" value="Unassembled WGS sequence"/>
</dbReference>
<dbReference type="NCBIfam" id="NF040570">
    <property type="entry name" value="guided_TnpB"/>
    <property type="match status" value="1"/>
</dbReference>
<evidence type="ECO:0000256" key="7">
    <source>
        <dbReference type="ARBA" id="ARBA00023172"/>
    </source>
</evidence>
<dbReference type="Pfam" id="PF12323">
    <property type="entry name" value="HTH_OrfB_IS605"/>
    <property type="match status" value="1"/>
</dbReference>
<dbReference type="PANTHER" id="PTHR30405:SF25">
    <property type="entry name" value="RNA-GUIDED DNA ENDONUCLEASE INSQ-RELATED"/>
    <property type="match status" value="1"/>
</dbReference>
<evidence type="ECO:0000256" key="5">
    <source>
        <dbReference type="ARBA" id="ARBA00022833"/>
    </source>
</evidence>
<dbReference type="GO" id="GO:0003677">
    <property type="term" value="F:DNA binding"/>
    <property type="evidence" value="ECO:0007669"/>
    <property type="project" value="UniProtKB-KW"/>
</dbReference>
<dbReference type="InterPro" id="IPR051399">
    <property type="entry name" value="RNA-guided_DNA_endo/Transpos"/>
</dbReference>
<dbReference type="GO" id="GO:0032196">
    <property type="term" value="P:transposition"/>
    <property type="evidence" value="ECO:0007669"/>
    <property type="project" value="UniProtKB-KW"/>
</dbReference>
<evidence type="ECO:0000256" key="6">
    <source>
        <dbReference type="ARBA" id="ARBA00023125"/>
    </source>
</evidence>
<keyword evidence="7" id="KW-0233">DNA recombination</keyword>
<dbReference type="GO" id="GO:0006310">
    <property type="term" value="P:DNA recombination"/>
    <property type="evidence" value="ECO:0007669"/>
    <property type="project" value="UniProtKB-KW"/>
</dbReference>
<evidence type="ECO:0000256" key="2">
    <source>
        <dbReference type="ARBA" id="ARBA00011044"/>
    </source>
</evidence>
<accession>A0A7W4W7I0</accession>
<evidence type="ECO:0000259" key="10">
    <source>
        <dbReference type="Pfam" id="PF07282"/>
    </source>
</evidence>
<comment type="similarity">
    <text evidence="1">In the C-terminal section; belongs to the transposase 35 family.</text>
</comment>
<comment type="similarity">
    <text evidence="2">In the N-terminal section; belongs to the transposase 2 family.</text>
</comment>
<sequence length="389" mass="44024">MKVRLYPDDQAKAELDRQFGAVRFVYNKALAIISHRYKVHGDSLRASKDIKPLLAVAKRSRKYSWLKDFDSIALQEACRNLDTAFKNFFDKSSPSRYPRFKSRRGQQSSYHCTGTTAYDDESITLPKIGKIPAKIHRDIKGSLKSITVSRSPTGKYYAAILVDTDEVLPEQITDINAHSVRGIDVGLAALVNCDNGIKIDNPRFIQRSTKNLRRKQKSLSRKKKGSSNRAKARLAVAKCHEKVANARNDFQHKLSRRLVDENQAIVVETLKVKNMMKNRRLSKAIADASWHSQIEKLSYKAEQAGKHLVKIDQWFASSKTCSCCGKKVEKLPLNIRSWTCACGAVLDRDTNAAINIRQQGILKLKARGSPFLLMEACVRPTHCRLRPEK</sequence>
<dbReference type="AlphaFoldDB" id="A0A7W4W7I0"/>
<protein>
    <submittedName>
        <fullName evidence="12">Putative transposase</fullName>
    </submittedName>
</protein>
<dbReference type="PANTHER" id="PTHR30405">
    <property type="entry name" value="TRANSPOSASE"/>
    <property type="match status" value="1"/>
</dbReference>
<proteinExistence type="inferred from homology"/>
<dbReference type="InterPro" id="IPR001959">
    <property type="entry name" value="Transposase"/>
</dbReference>
<keyword evidence="3" id="KW-0815">Transposition</keyword>
<feature type="region of interest" description="Disordered" evidence="8">
    <location>
        <begin position="211"/>
        <end position="230"/>
    </location>
</feature>
<name>A0A7W4W7I0_9GAMM</name>
<evidence type="ECO:0000313" key="13">
    <source>
        <dbReference type="Proteomes" id="UP000537130"/>
    </source>
</evidence>
<keyword evidence="5" id="KW-0862">Zinc</keyword>
<dbReference type="InterPro" id="IPR010095">
    <property type="entry name" value="Cas12f1-like_TNB"/>
</dbReference>
<organism evidence="12 13">
    <name type="scientific">Litorivivens lipolytica</name>
    <dbReference type="NCBI Taxonomy" id="1524264"/>
    <lineage>
        <taxon>Bacteria</taxon>
        <taxon>Pseudomonadati</taxon>
        <taxon>Pseudomonadota</taxon>
        <taxon>Gammaproteobacteria</taxon>
        <taxon>Litorivivens</taxon>
    </lineage>
</organism>
<dbReference type="EMBL" id="JACHWY010000004">
    <property type="protein sequence ID" value="MBB3048938.1"/>
    <property type="molecule type" value="Genomic_DNA"/>
</dbReference>
<dbReference type="GO" id="GO:0046872">
    <property type="term" value="F:metal ion binding"/>
    <property type="evidence" value="ECO:0007669"/>
    <property type="project" value="UniProtKB-KW"/>
</dbReference>
<evidence type="ECO:0000256" key="1">
    <source>
        <dbReference type="ARBA" id="ARBA00008761"/>
    </source>
</evidence>
<dbReference type="RefSeq" id="WP_343067646.1">
    <property type="nucleotide sequence ID" value="NZ_JACHWY010000004.1"/>
</dbReference>
<comment type="caution">
    <text evidence="12">The sequence shown here is derived from an EMBL/GenBank/DDBJ whole genome shotgun (WGS) entry which is preliminary data.</text>
</comment>
<keyword evidence="6" id="KW-0238">DNA-binding</keyword>
<gene>
    <name evidence="12" type="ORF">FHR99_003212</name>
</gene>
<evidence type="ECO:0000256" key="8">
    <source>
        <dbReference type="SAM" id="MobiDB-lite"/>
    </source>
</evidence>
<evidence type="ECO:0000256" key="3">
    <source>
        <dbReference type="ARBA" id="ARBA00022578"/>
    </source>
</evidence>
<dbReference type="Pfam" id="PF01385">
    <property type="entry name" value="OrfB_IS605"/>
    <property type="match status" value="1"/>
</dbReference>
<evidence type="ECO:0000256" key="4">
    <source>
        <dbReference type="ARBA" id="ARBA00022723"/>
    </source>
</evidence>
<evidence type="ECO:0000259" key="11">
    <source>
        <dbReference type="Pfam" id="PF12323"/>
    </source>
</evidence>
<reference evidence="12 13" key="1">
    <citation type="submission" date="2020-08" db="EMBL/GenBank/DDBJ databases">
        <title>Genomic Encyclopedia of Type Strains, Phase III (KMG-III): the genomes of soil and plant-associated and newly described type strains.</title>
        <authorList>
            <person name="Whitman W."/>
        </authorList>
    </citation>
    <scope>NUCLEOTIDE SEQUENCE [LARGE SCALE GENOMIC DNA]</scope>
    <source>
        <strain evidence="12 13">CECT 8654</strain>
    </source>
</reference>
<feature type="domain" description="Probable transposase IS891/IS1136/IS1341" evidence="9">
    <location>
        <begin position="176"/>
        <end position="279"/>
    </location>
</feature>
<keyword evidence="4" id="KW-0479">Metal-binding</keyword>
<feature type="domain" description="Transposase putative helix-turn-helix" evidence="11">
    <location>
        <begin position="2"/>
        <end position="40"/>
    </location>
</feature>
<dbReference type="InterPro" id="IPR021027">
    <property type="entry name" value="Transposase_put_HTH"/>
</dbReference>